<reference evidence="2" key="2">
    <citation type="submission" date="2020-09" db="EMBL/GenBank/DDBJ databases">
        <authorList>
            <person name="Sun Q."/>
            <person name="Kim S."/>
        </authorList>
    </citation>
    <scope>NUCLEOTIDE SEQUENCE</scope>
    <source>
        <strain evidence="2">KCTC 42249</strain>
    </source>
</reference>
<reference evidence="2" key="1">
    <citation type="journal article" date="2014" name="Int. J. Syst. Evol. Microbiol.">
        <title>Complete genome sequence of Corynebacterium casei LMG S-19264T (=DSM 44701T), isolated from a smear-ripened cheese.</title>
        <authorList>
            <consortium name="US DOE Joint Genome Institute (JGI-PGF)"/>
            <person name="Walter F."/>
            <person name="Albersmeier A."/>
            <person name="Kalinowski J."/>
            <person name="Ruckert C."/>
        </authorList>
    </citation>
    <scope>NUCLEOTIDE SEQUENCE</scope>
    <source>
        <strain evidence="2">KCTC 42249</strain>
    </source>
</reference>
<evidence type="ECO:0000313" key="3">
    <source>
        <dbReference type="Proteomes" id="UP000630142"/>
    </source>
</evidence>
<feature type="domain" description="HTH cro/C1-type" evidence="1">
    <location>
        <begin position="27"/>
        <end position="81"/>
    </location>
</feature>
<evidence type="ECO:0000313" key="2">
    <source>
        <dbReference type="EMBL" id="GHD15528.1"/>
    </source>
</evidence>
<dbReference type="InterPro" id="IPR001387">
    <property type="entry name" value="Cro/C1-type_HTH"/>
</dbReference>
<sequence length="145" mass="16248">MLRGSEGIMTENKKRPNPVDVHVGSRIRLRRNMIAMSQEKLGEQLGITFQQIQKYEKGTNRVGASRLQAISAILNAPVEYFFQDAPREDGQSPMGLEEEAAAPLVPDFMSSAESMQLNRAFMKISDPKVRRKIVDLIKTLADDGE</sequence>
<organism evidence="2 3">
    <name type="scientific">Tianweitania populi</name>
    <dbReference type="NCBI Taxonomy" id="1607949"/>
    <lineage>
        <taxon>Bacteria</taxon>
        <taxon>Pseudomonadati</taxon>
        <taxon>Pseudomonadota</taxon>
        <taxon>Alphaproteobacteria</taxon>
        <taxon>Hyphomicrobiales</taxon>
        <taxon>Phyllobacteriaceae</taxon>
        <taxon>Tianweitania</taxon>
    </lineage>
</organism>
<dbReference type="GO" id="GO:0003677">
    <property type="term" value="F:DNA binding"/>
    <property type="evidence" value="ECO:0007669"/>
    <property type="project" value="InterPro"/>
</dbReference>
<dbReference type="Gene3D" id="1.10.260.40">
    <property type="entry name" value="lambda repressor-like DNA-binding domains"/>
    <property type="match status" value="1"/>
</dbReference>
<keyword evidence="3" id="KW-1185">Reference proteome</keyword>
<dbReference type="Pfam" id="PF01381">
    <property type="entry name" value="HTH_3"/>
    <property type="match status" value="1"/>
</dbReference>
<proteinExistence type="predicted"/>
<dbReference type="CDD" id="cd00093">
    <property type="entry name" value="HTH_XRE"/>
    <property type="match status" value="1"/>
</dbReference>
<name>A0A8J3DPW0_9HYPH</name>
<dbReference type="Proteomes" id="UP000630142">
    <property type="component" value="Unassembled WGS sequence"/>
</dbReference>
<dbReference type="AlphaFoldDB" id="A0A8J3DPW0"/>
<evidence type="ECO:0000259" key="1">
    <source>
        <dbReference type="PROSITE" id="PS50943"/>
    </source>
</evidence>
<dbReference type="InterPro" id="IPR010982">
    <property type="entry name" value="Lambda_DNA-bd_dom_sf"/>
</dbReference>
<accession>A0A8J3DPW0</accession>
<comment type="caution">
    <text evidence="2">The sequence shown here is derived from an EMBL/GenBank/DDBJ whole genome shotgun (WGS) entry which is preliminary data.</text>
</comment>
<dbReference type="SMART" id="SM00530">
    <property type="entry name" value="HTH_XRE"/>
    <property type="match status" value="1"/>
</dbReference>
<dbReference type="EMBL" id="BMZQ01000002">
    <property type="protein sequence ID" value="GHD15528.1"/>
    <property type="molecule type" value="Genomic_DNA"/>
</dbReference>
<protein>
    <submittedName>
        <fullName evidence="2">Putative HTH-type transcriptional regulator</fullName>
    </submittedName>
</protein>
<dbReference type="PROSITE" id="PS50943">
    <property type="entry name" value="HTH_CROC1"/>
    <property type="match status" value="1"/>
</dbReference>
<gene>
    <name evidence="2" type="ORF">GCM10016234_22540</name>
</gene>
<dbReference type="SUPFAM" id="SSF47413">
    <property type="entry name" value="lambda repressor-like DNA-binding domains"/>
    <property type="match status" value="1"/>
</dbReference>